<comment type="catalytic activity">
    <reaction evidence="8">
        <text>L-tyrosyl-[protein] + ATP = O-phospho-L-tyrosyl-[protein] + ADP + H(+)</text>
        <dbReference type="Rhea" id="RHEA:10596"/>
        <dbReference type="Rhea" id="RHEA-COMP:10136"/>
        <dbReference type="Rhea" id="RHEA-COMP:20101"/>
        <dbReference type="ChEBI" id="CHEBI:15378"/>
        <dbReference type="ChEBI" id="CHEBI:30616"/>
        <dbReference type="ChEBI" id="CHEBI:46858"/>
        <dbReference type="ChEBI" id="CHEBI:61978"/>
        <dbReference type="ChEBI" id="CHEBI:456216"/>
        <dbReference type="EC" id="2.7.10.2"/>
    </reaction>
</comment>
<keyword evidence="14" id="KW-1185">Reference proteome</keyword>
<dbReference type="Gene3D" id="3.40.50.300">
    <property type="entry name" value="P-loop containing nucleotide triphosphate hydrolases"/>
    <property type="match status" value="1"/>
</dbReference>
<sequence>MSNRNRVADADEISSVTSSRLLPDPSGIAAILYRRRRIFTIAFLVTLAVSCLLMLWLPKTYTASSSLLLEPRETQPVKVNDRGAVAPADDNLIDTAVQVIRSPTLTLDVVRSLRLDRVPEFGGKTPPPSSSVGRPDEQGDVQQMSPSERRAAGALLARTSVRRVGVTYLVEISASASNPRMAARIANALAQRYIDLDNAKKQARNARSARYVESQAAALRKQAVADDAALQSYMIRHNLMSAEGATMAEQEVSELNREIATAQAQVAEQRGRLAAAQAQLARGGGGADTGAALASETVRQLRQQEAQASAHLAQVDARYGSLHPEVVQARDELADVRRQMESELARVLSGLRGDVQIAESRLASLLASRAQARGSLVQNGSAQVGRLELERRAEASRAIYNAYLTRAKETAQTAALPNADASIASSARVPGAPSSPNYLLGAMAGFAAALVVAFTVIAIAEYVEDTVSTRADIEGGLGVVYAGAVPTLQSATRSKAAGIAPEDYVVLKGMSLFTESLRNLAAYLGLNASDGPCVVTITSALPREGKSTTSMCLARTLAADRRRVVLVDADVRRHTTSDALAPGMQHEGLFRVLDGSITIDEALVADDRTGLRILATHGQASAGDVITEAGMAALLVALKQRFDIVIIDSAPVLGVAETRMISRLSDTTLVVARWRATPLKAVRTALDLLAQNGSKLGGVALSLVNIREYASAGLTDAFGYHKKFKGYYVD</sequence>
<keyword evidence="6" id="KW-0067">ATP-binding</keyword>
<dbReference type="Pfam" id="PF13614">
    <property type="entry name" value="AAA_31"/>
    <property type="match status" value="1"/>
</dbReference>
<accession>A0A7X4GKE9</accession>
<dbReference type="InterPro" id="IPR005702">
    <property type="entry name" value="Wzc-like_C"/>
</dbReference>
<dbReference type="InterPro" id="IPR050445">
    <property type="entry name" value="Bact_polysacc_biosynth/exp"/>
</dbReference>
<dbReference type="PANTHER" id="PTHR32309:SF13">
    <property type="entry name" value="FERRIC ENTEROBACTIN TRANSPORT PROTEIN FEPE"/>
    <property type="match status" value="1"/>
</dbReference>
<dbReference type="Proteomes" id="UP000465810">
    <property type="component" value="Unassembled WGS sequence"/>
</dbReference>
<keyword evidence="5" id="KW-0418">Kinase</keyword>
<feature type="transmembrane region" description="Helical" evidence="11">
    <location>
        <begin position="38"/>
        <end position="57"/>
    </location>
</feature>
<comment type="caution">
    <text evidence="13">The sequence shown here is derived from an EMBL/GenBank/DDBJ whole genome shotgun (WGS) entry which is preliminary data.</text>
</comment>
<feature type="region of interest" description="Disordered" evidence="10">
    <location>
        <begin position="118"/>
        <end position="149"/>
    </location>
</feature>
<keyword evidence="11" id="KW-0472">Membrane</keyword>
<evidence type="ECO:0000256" key="4">
    <source>
        <dbReference type="ARBA" id="ARBA00022741"/>
    </source>
</evidence>
<organism evidence="13 14">
    <name type="scientific">Novosphingobium silvae</name>
    <dbReference type="NCBI Taxonomy" id="2692619"/>
    <lineage>
        <taxon>Bacteria</taxon>
        <taxon>Pseudomonadati</taxon>
        <taxon>Pseudomonadota</taxon>
        <taxon>Alphaproteobacteria</taxon>
        <taxon>Sphingomonadales</taxon>
        <taxon>Sphingomonadaceae</taxon>
        <taxon>Novosphingobium</taxon>
    </lineage>
</organism>
<proteinExistence type="inferred from homology"/>
<dbReference type="AlphaFoldDB" id="A0A7X4GKE9"/>
<dbReference type="GO" id="GO:0004713">
    <property type="term" value="F:protein tyrosine kinase activity"/>
    <property type="evidence" value="ECO:0007669"/>
    <property type="project" value="TreeGrafter"/>
</dbReference>
<keyword evidence="3" id="KW-0808">Transferase</keyword>
<reference evidence="13 14" key="1">
    <citation type="submission" date="2019-12" db="EMBL/GenBank/DDBJ databases">
        <authorList>
            <person name="Feng G."/>
            <person name="Zhu H."/>
        </authorList>
    </citation>
    <scope>NUCLEOTIDE SEQUENCE [LARGE SCALE GENOMIC DNA]</scope>
    <source>
        <strain evidence="13 14">FGD1</strain>
    </source>
</reference>
<evidence type="ECO:0000256" key="7">
    <source>
        <dbReference type="ARBA" id="ARBA00023137"/>
    </source>
</evidence>
<evidence type="ECO:0000313" key="13">
    <source>
        <dbReference type="EMBL" id="MYM00234.1"/>
    </source>
</evidence>
<evidence type="ECO:0000256" key="10">
    <source>
        <dbReference type="SAM" id="MobiDB-lite"/>
    </source>
</evidence>
<keyword evidence="9" id="KW-0175">Coiled coil</keyword>
<evidence type="ECO:0000256" key="2">
    <source>
        <dbReference type="ARBA" id="ARBA00011903"/>
    </source>
</evidence>
<dbReference type="CDD" id="cd05387">
    <property type="entry name" value="BY-kinase"/>
    <property type="match status" value="1"/>
</dbReference>
<feature type="domain" description="AAA" evidence="12">
    <location>
        <begin position="545"/>
        <end position="675"/>
    </location>
</feature>
<keyword evidence="7" id="KW-0829">Tyrosine-protein kinase</keyword>
<dbReference type="RefSeq" id="WP_160987496.1">
    <property type="nucleotide sequence ID" value="NZ_WVTD01000034.1"/>
</dbReference>
<gene>
    <name evidence="13" type="ORF">GR702_21015</name>
</gene>
<keyword evidence="11" id="KW-1133">Transmembrane helix</keyword>
<evidence type="ECO:0000256" key="5">
    <source>
        <dbReference type="ARBA" id="ARBA00022777"/>
    </source>
</evidence>
<name>A0A7X4GKE9_9SPHN</name>
<dbReference type="InterPro" id="IPR025669">
    <property type="entry name" value="AAA_dom"/>
</dbReference>
<evidence type="ECO:0000256" key="9">
    <source>
        <dbReference type="SAM" id="Coils"/>
    </source>
</evidence>
<protein>
    <recommendedName>
        <fullName evidence="2">non-specific protein-tyrosine kinase</fullName>
        <ecNumber evidence="2">2.7.10.2</ecNumber>
    </recommendedName>
</protein>
<evidence type="ECO:0000256" key="6">
    <source>
        <dbReference type="ARBA" id="ARBA00022840"/>
    </source>
</evidence>
<comment type="similarity">
    <text evidence="1">Belongs to the CpsD/CapB family.</text>
</comment>
<dbReference type="EC" id="2.7.10.2" evidence="2"/>
<evidence type="ECO:0000256" key="3">
    <source>
        <dbReference type="ARBA" id="ARBA00022679"/>
    </source>
</evidence>
<dbReference type="SUPFAM" id="SSF52540">
    <property type="entry name" value="P-loop containing nucleoside triphosphate hydrolases"/>
    <property type="match status" value="1"/>
</dbReference>
<dbReference type="EMBL" id="WVTD01000034">
    <property type="protein sequence ID" value="MYM00234.1"/>
    <property type="molecule type" value="Genomic_DNA"/>
</dbReference>
<dbReference type="PANTHER" id="PTHR32309">
    <property type="entry name" value="TYROSINE-PROTEIN KINASE"/>
    <property type="match status" value="1"/>
</dbReference>
<evidence type="ECO:0000313" key="14">
    <source>
        <dbReference type="Proteomes" id="UP000465810"/>
    </source>
</evidence>
<evidence type="ECO:0000259" key="12">
    <source>
        <dbReference type="Pfam" id="PF13614"/>
    </source>
</evidence>
<dbReference type="GO" id="GO:0005886">
    <property type="term" value="C:plasma membrane"/>
    <property type="evidence" value="ECO:0007669"/>
    <property type="project" value="TreeGrafter"/>
</dbReference>
<feature type="coiled-coil region" evidence="9">
    <location>
        <begin position="245"/>
        <end position="279"/>
    </location>
</feature>
<evidence type="ECO:0000256" key="1">
    <source>
        <dbReference type="ARBA" id="ARBA00007316"/>
    </source>
</evidence>
<dbReference type="InterPro" id="IPR027417">
    <property type="entry name" value="P-loop_NTPase"/>
</dbReference>
<feature type="transmembrane region" description="Helical" evidence="11">
    <location>
        <begin position="438"/>
        <end position="460"/>
    </location>
</feature>
<keyword evidence="4" id="KW-0547">Nucleotide-binding</keyword>
<evidence type="ECO:0000256" key="8">
    <source>
        <dbReference type="ARBA" id="ARBA00051245"/>
    </source>
</evidence>
<evidence type="ECO:0000256" key="11">
    <source>
        <dbReference type="SAM" id="Phobius"/>
    </source>
</evidence>
<keyword evidence="11" id="KW-0812">Transmembrane</keyword>